<dbReference type="EMBL" id="JAQQWP010000003">
    <property type="protein sequence ID" value="KAK8123298.1"/>
    <property type="molecule type" value="Genomic_DNA"/>
</dbReference>
<gene>
    <name evidence="2" type="ORF">PG999_003216</name>
</gene>
<organism evidence="2 3">
    <name type="scientific">Apiospora kogelbergensis</name>
    <dbReference type="NCBI Taxonomy" id="1337665"/>
    <lineage>
        <taxon>Eukaryota</taxon>
        <taxon>Fungi</taxon>
        <taxon>Dikarya</taxon>
        <taxon>Ascomycota</taxon>
        <taxon>Pezizomycotina</taxon>
        <taxon>Sordariomycetes</taxon>
        <taxon>Xylariomycetidae</taxon>
        <taxon>Amphisphaeriales</taxon>
        <taxon>Apiosporaceae</taxon>
        <taxon>Apiospora</taxon>
    </lineage>
</organism>
<comment type="caution">
    <text evidence="2">The sequence shown here is derived from an EMBL/GenBank/DDBJ whole genome shotgun (WGS) entry which is preliminary data.</text>
</comment>
<keyword evidence="3" id="KW-1185">Reference proteome</keyword>
<evidence type="ECO:0000256" key="1">
    <source>
        <dbReference type="SAM" id="MobiDB-lite"/>
    </source>
</evidence>
<accession>A0AAW0R301</accession>
<proteinExistence type="predicted"/>
<evidence type="ECO:0000313" key="2">
    <source>
        <dbReference type="EMBL" id="KAK8123298.1"/>
    </source>
</evidence>
<dbReference type="GO" id="GO:0016787">
    <property type="term" value="F:hydrolase activity"/>
    <property type="evidence" value="ECO:0007669"/>
    <property type="project" value="UniProtKB-KW"/>
</dbReference>
<keyword evidence="2" id="KW-0378">Hydrolase</keyword>
<reference evidence="2 3" key="1">
    <citation type="submission" date="2023-01" db="EMBL/GenBank/DDBJ databases">
        <title>Analysis of 21 Apiospora genomes using comparative genomics revels a genus with tremendous synthesis potential of carbohydrate active enzymes and secondary metabolites.</title>
        <authorList>
            <person name="Sorensen T."/>
        </authorList>
    </citation>
    <scope>NUCLEOTIDE SEQUENCE [LARGE SCALE GENOMIC DNA]</scope>
    <source>
        <strain evidence="2 3">CBS 117206</strain>
    </source>
</reference>
<name>A0AAW0R301_9PEZI</name>
<dbReference type="AlphaFoldDB" id="A0AAW0R301"/>
<protein>
    <submittedName>
        <fullName evidence="2">Fatty-acid amide hydrolase</fullName>
    </submittedName>
</protein>
<feature type="region of interest" description="Disordered" evidence="1">
    <location>
        <begin position="1"/>
        <end position="24"/>
    </location>
</feature>
<dbReference type="Proteomes" id="UP001392437">
    <property type="component" value="Unassembled WGS sequence"/>
</dbReference>
<evidence type="ECO:0000313" key="3">
    <source>
        <dbReference type="Proteomes" id="UP001392437"/>
    </source>
</evidence>
<sequence length="479" mass="52428">MRCTDKSCSRKYPGGQIRNRPVPPGLVIINTRHHPQDRRTRPSKTCAIQDPAQDMHYKCRRGAWTLTSHRERATGVMPSRSVAIGALAEPSATVACGWGIAAKRRSDKTRESCSVQESIVSGLVSTLGDGVSVSHLQLIQRFLAQNHLLDIFSVGSTFGDAVRQQVFPRLVLSRATLLDGFLVCVMSWADDAGPVTGSRLGDCFRHASSALATLSSLEVTDMPTMADCLILGSMISSFAMRLRLHDVLSICSRTLGLIEPMYAAARSNHAQPQSVPGVLLSCMVMWELRACLFSCAVPTLRFRPSAEVYADRHVGICATLLPLLYDICKLSCKIARQATTREAAGTQEELLGLEHSVRQWQPAMPERFNPEYGGTDIAHMLCQAQVMRLAMLLVIHRLRHPFGTSEGGVAQVLATAVLTQLEMTFVATKQHVRCTDLPLLVACLELNGTERAKWLVNVAAFAGFSPEYGCHVQTALVSF</sequence>